<organism evidence="2 3">
    <name type="scientific">Colletotrichum sidae</name>
    <dbReference type="NCBI Taxonomy" id="1347389"/>
    <lineage>
        <taxon>Eukaryota</taxon>
        <taxon>Fungi</taxon>
        <taxon>Dikarya</taxon>
        <taxon>Ascomycota</taxon>
        <taxon>Pezizomycotina</taxon>
        <taxon>Sordariomycetes</taxon>
        <taxon>Hypocreomycetidae</taxon>
        <taxon>Glomerellales</taxon>
        <taxon>Glomerellaceae</taxon>
        <taxon>Colletotrichum</taxon>
        <taxon>Colletotrichum orbiculare species complex</taxon>
    </lineage>
</organism>
<keyword evidence="3" id="KW-1185">Reference proteome</keyword>
<evidence type="ECO:0000256" key="1">
    <source>
        <dbReference type="SAM" id="MobiDB-lite"/>
    </source>
</evidence>
<reference evidence="2 3" key="1">
    <citation type="submission" date="2018-11" db="EMBL/GenBank/DDBJ databases">
        <title>Genome sequence and assembly of Colletotrichum sidae.</title>
        <authorList>
            <person name="Gan P."/>
            <person name="Shirasu K."/>
        </authorList>
    </citation>
    <scope>NUCLEOTIDE SEQUENCE [LARGE SCALE GENOMIC DNA]</scope>
    <source>
        <strain evidence="2 3">CBS 518.97</strain>
    </source>
</reference>
<feature type="region of interest" description="Disordered" evidence="1">
    <location>
        <begin position="195"/>
        <end position="232"/>
    </location>
</feature>
<proteinExistence type="predicted"/>
<dbReference type="Proteomes" id="UP000295604">
    <property type="component" value="Unassembled WGS sequence"/>
</dbReference>
<evidence type="ECO:0000313" key="2">
    <source>
        <dbReference type="EMBL" id="TEA21596.1"/>
    </source>
</evidence>
<name>A0A4R8TSE2_9PEZI</name>
<sequence>MRKTCTYAAPARRNRERDRYTSTSTTTSEKDDNRPPSTPENEYMPDSAFADAMDMQKDTIQCGYLTADGSDHMILGKENTHVNGAGRAHTSSGACDSSYGNASNRRHLTPSHQPESEGLDNWLFTPTDLFLTDTDFASAELLSTSTLSSANSLRQSPIMVTTVDSAAPDPGEGIRAEYFAHDESRVSRPRFSAIVPAAQQQDRRDPSVTRTRQVDRRRRRPSRGDSREEKGGDCTCLQPVVFMLDEFETEQSAAVARGVDFALASVKEALNHCRGLLCCPRCRSRPENVTVLTMLADKLARLCELIVAEFRRDVGGGGGGEKRPPFDLCLGHYEIDADWEWIAVVGGLIGIQLQALLSVTDKIRELARELQLEYVRAKAGAIKERVALSLARKRP</sequence>
<feature type="region of interest" description="Disordered" evidence="1">
    <location>
        <begin position="85"/>
        <end position="120"/>
    </location>
</feature>
<dbReference type="AlphaFoldDB" id="A0A4R8TSE2"/>
<protein>
    <submittedName>
        <fullName evidence="2">Uncharacterized protein</fullName>
    </submittedName>
</protein>
<accession>A0A4R8TSE2</accession>
<feature type="region of interest" description="Disordered" evidence="1">
    <location>
        <begin position="1"/>
        <end position="45"/>
    </location>
</feature>
<evidence type="ECO:0000313" key="3">
    <source>
        <dbReference type="Proteomes" id="UP000295604"/>
    </source>
</evidence>
<comment type="caution">
    <text evidence="2">The sequence shown here is derived from an EMBL/GenBank/DDBJ whole genome shotgun (WGS) entry which is preliminary data.</text>
</comment>
<feature type="compositionally biased region" description="Polar residues" evidence="1">
    <location>
        <begin position="89"/>
        <end position="103"/>
    </location>
</feature>
<feature type="compositionally biased region" description="Basic and acidic residues" evidence="1">
    <location>
        <begin position="222"/>
        <end position="232"/>
    </location>
</feature>
<dbReference type="EMBL" id="QAPF01000016">
    <property type="protein sequence ID" value="TEA21596.1"/>
    <property type="molecule type" value="Genomic_DNA"/>
</dbReference>
<gene>
    <name evidence="2" type="ORF">C8034_v005684</name>
</gene>